<evidence type="ECO:0000256" key="4">
    <source>
        <dbReference type="ARBA" id="ARBA00022989"/>
    </source>
</evidence>
<dbReference type="InterPro" id="IPR003531">
    <property type="entry name" value="Hempt_rcpt_S_F1_CS"/>
</dbReference>
<dbReference type="PROSITE" id="PS50853">
    <property type="entry name" value="FN3"/>
    <property type="match status" value="1"/>
</dbReference>
<name>A0AAN8MDP8_9TELE</name>
<dbReference type="PANTHER" id="PTHR23037">
    <property type="entry name" value="CYTOKINE RECEPTOR"/>
    <property type="match status" value="1"/>
</dbReference>
<proteinExistence type="predicted"/>
<dbReference type="GO" id="GO:0004896">
    <property type="term" value="F:cytokine receptor activity"/>
    <property type="evidence" value="ECO:0007669"/>
    <property type="project" value="InterPro"/>
</dbReference>
<keyword evidence="11" id="KW-1185">Reference proteome</keyword>
<evidence type="ECO:0000259" key="9">
    <source>
        <dbReference type="PROSITE" id="PS50853"/>
    </source>
</evidence>
<evidence type="ECO:0000256" key="5">
    <source>
        <dbReference type="ARBA" id="ARBA00023136"/>
    </source>
</evidence>
<accession>A0AAN8MDP8</accession>
<organism evidence="10 11">
    <name type="scientific">Coregonus suidteri</name>
    <dbReference type="NCBI Taxonomy" id="861788"/>
    <lineage>
        <taxon>Eukaryota</taxon>
        <taxon>Metazoa</taxon>
        <taxon>Chordata</taxon>
        <taxon>Craniata</taxon>
        <taxon>Vertebrata</taxon>
        <taxon>Euteleostomi</taxon>
        <taxon>Actinopterygii</taxon>
        <taxon>Neopterygii</taxon>
        <taxon>Teleostei</taxon>
        <taxon>Protacanthopterygii</taxon>
        <taxon>Salmoniformes</taxon>
        <taxon>Salmonidae</taxon>
        <taxon>Coregoninae</taxon>
        <taxon>Coregonus</taxon>
    </lineage>
</organism>
<protein>
    <recommendedName>
        <fullName evidence="9">Fibronectin type-III domain-containing protein</fullName>
    </recommendedName>
</protein>
<dbReference type="Gene3D" id="2.60.40.10">
    <property type="entry name" value="Immunoglobulins"/>
    <property type="match status" value="1"/>
</dbReference>
<dbReference type="GO" id="GO:0009897">
    <property type="term" value="C:external side of plasma membrane"/>
    <property type="evidence" value="ECO:0007669"/>
    <property type="project" value="TreeGrafter"/>
</dbReference>
<keyword evidence="4 8" id="KW-1133">Transmembrane helix</keyword>
<dbReference type="CDD" id="cd00063">
    <property type="entry name" value="FN3"/>
    <property type="match status" value="1"/>
</dbReference>
<evidence type="ECO:0000313" key="11">
    <source>
        <dbReference type="Proteomes" id="UP001356427"/>
    </source>
</evidence>
<reference evidence="10 11" key="1">
    <citation type="submission" date="2021-04" db="EMBL/GenBank/DDBJ databases">
        <authorList>
            <person name="De Guttry C."/>
            <person name="Zahm M."/>
            <person name="Klopp C."/>
            <person name="Cabau C."/>
            <person name="Louis A."/>
            <person name="Berthelot C."/>
            <person name="Parey E."/>
            <person name="Roest Crollius H."/>
            <person name="Montfort J."/>
            <person name="Robinson-Rechavi M."/>
            <person name="Bucao C."/>
            <person name="Bouchez O."/>
            <person name="Gislard M."/>
            <person name="Lluch J."/>
            <person name="Milhes M."/>
            <person name="Lampietro C."/>
            <person name="Lopez Roques C."/>
            <person name="Donnadieu C."/>
            <person name="Braasch I."/>
            <person name="Desvignes T."/>
            <person name="Postlethwait J."/>
            <person name="Bobe J."/>
            <person name="Wedekind C."/>
            <person name="Guiguen Y."/>
        </authorList>
    </citation>
    <scope>NUCLEOTIDE SEQUENCE [LARGE SCALE GENOMIC DNA]</scope>
    <source>
        <strain evidence="10">Cs_M1</strain>
        <tissue evidence="10">Blood</tissue>
    </source>
</reference>
<keyword evidence="7" id="KW-0325">Glycoprotein</keyword>
<dbReference type="InterPro" id="IPR003961">
    <property type="entry name" value="FN3_dom"/>
</dbReference>
<feature type="domain" description="Fibronectin type-III" evidence="9">
    <location>
        <begin position="171"/>
        <end position="274"/>
    </location>
</feature>
<comment type="subcellular location">
    <subcellularLocation>
        <location evidence="1">Membrane</location>
        <topology evidence="1">Single-pass type I membrane protein</topology>
    </subcellularLocation>
</comment>
<sequence length="472" mass="53363">MAEIVNWKEEFEDTVVARRGYRSQSSKKNTPLTATTMDSIVCLNGNYTTTGHEYNIDCVSDYLFTINCSLRIQPEVAHADQSSYWLHFEALSFGTVFDGVKLRKMDGNYSCSLDTSHPDSTVDPDPDEDPDFFFDTSRFKITLYHNRSNGHISATLLDKEYMPVKHIKPNAPINLTINQMSSQYCVTWMSSYEKYLEFGNLLTDNLNYELRFYRSGHQIYVVKAPHSTNISRNVEEFEPDTEYTVKVRSIPNQQLFQGQWSEWSSEVHWRTDPIQKVAELPTNTFTAILCVLVPVLLILCYIPIVRLNKSAFIPTPAPYFQSLYTDCEGDFRSWVVTPGYGADLLKTEETLQIDTLTEIVPVLDDDHSSLVPHHMIQEGPSDNLSNPASDALFLGIAYAVSLGSPLPAPRGPLKSVSLSEPESTIEADSGCWLHSTTSLERENAWYSNVYSSSDYCTLSDTGNCPEVTPRVY</sequence>
<dbReference type="InterPro" id="IPR036116">
    <property type="entry name" value="FN3_sf"/>
</dbReference>
<evidence type="ECO:0000256" key="2">
    <source>
        <dbReference type="ARBA" id="ARBA00022692"/>
    </source>
</evidence>
<feature type="transmembrane region" description="Helical" evidence="8">
    <location>
        <begin position="285"/>
        <end position="304"/>
    </location>
</feature>
<gene>
    <name evidence="10" type="ORF">J4Q44_G00009880</name>
</gene>
<evidence type="ECO:0000256" key="3">
    <source>
        <dbReference type="ARBA" id="ARBA00022729"/>
    </source>
</evidence>
<evidence type="ECO:0000256" key="8">
    <source>
        <dbReference type="SAM" id="Phobius"/>
    </source>
</evidence>
<dbReference type="AlphaFoldDB" id="A0AAN8MDP8"/>
<keyword evidence="5 8" id="KW-0472">Membrane</keyword>
<keyword evidence="2 8" id="KW-0812">Transmembrane</keyword>
<keyword evidence="6" id="KW-0675">Receptor</keyword>
<dbReference type="PANTHER" id="PTHR23037:SF7">
    <property type="entry name" value="INTERLEUKIN-21 RECEPTOR"/>
    <property type="match status" value="1"/>
</dbReference>
<evidence type="ECO:0000256" key="6">
    <source>
        <dbReference type="ARBA" id="ARBA00023170"/>
    </source>
</evidence>
<dbReference type="PROSITE" id="PS01355">
    <property type="entry name" value="HEMATOPO_REC_S_F1"/>
    <property type="match status" value="1"/>
</dbReference>
<evidence type="ECO:0000256" key="7">
    <source>
        <dbReference type="ARBA" id="ARBA00023180"/>
    </source>
</evidence>
<evidence type="ECO:0000256" key="1">
    <source>
        <dbReference type="ARBA" id="ARBA00004479"/>
    </source>
</evidence>
<dbReference type="SUPFAM" id="SSF49265">
    <property type="entry name" value="Fibronectin type III"/>
    <property type="match status" value="1"/>
</dbReference>
<comment type="caution">
    <text evidence="10">The sequence shown here is derived from an EMBL/GenBank/DDBJ whole genome shotgun (WGS) entry which is preliminary data.</text>
</comment>
<keyword evidence="3" id="KW-0732">Signal</keyword>
<dbReference type="EMBL" id="JAGTTL010000001">
    <property type="protein sequence ID" value="KAK6329010.1"/>
    <property type="molecule type" value="Genomic_DNA"/>
</dbReference>
<dbReference type="InterPro" id="IPR013783">
    <property type="entry name" value="Ig-like_fold"/>
</dbReference>
<evidence type="ECO:0000313" key="10">
    <source>
        <dbReference type="EMBL" id="KAK6329010.1"/>
    </source>
</evidence>
<dbReference type="Proteomes" id="UP001356427">
    <property type="component" value="Unassembled WGS sequence"/>
</dbReference>